<accession>G7URI8</accession>
<sequence>MLLVPLAAAALTAAAQDPPKAKKLYCWNDPDSGRTCSDALPPDRVNSARDEFSVNSGARVGAVDAAMTAEQRADAAAAAIQARADQAAADTRKRTEQAMLLSYASEDDLKRVFTERSTLVDNSVDTARYNVASMRAALITKLQQAGDAELSGRQVDAKLAQDIGQRHAELVRQQRLLNSFEQQRAQLSSEVQDTLQRYRTLKGAAQPPG</sequence>
<dbReference type="HOGENOM" id="CLU_1229517_0_0_6"/>
<name>G7URI8_PSEUP</name>
<dbReference type="KEGG" id="psd:DSC_00050"/>
<dbReference type="STRING" id="1045855.DSC_00050"/>
<gene>
    <name evidence="2" type="ordered locus">DSC_00050</name>
</gene>
<evidence type="ECO:0000256" key="1">
    <source>
        <dbReference type="SAM" id="Coils"/>
    </source>
</evidence>
<keyword evidence="1" id="KW-0175">Coiled coil</keyword>
<proteinExistence type="predicted"/>
<dbReference type="eggNOG" id="ENOG50321Q6">
    <property type="taxonomic scope" value="Bacteria"/>
</dbReference>
<dbReference type="AlphaFoldDB" id="G7URI8"/>
<dbReference type="Proteomes" id="UP000005870">
    <property type="component" value="Chromosome"/>
</dbReference>
<reference evidence="2 3" key="1">
    <citation type="journal article" date="2012" name="J. Bacteriol.">
        <title>Complete Genome Sequence of the BTEX-Degrading Bacterium Pseudoxanthomonas spadix BD-a59.</title>
        <authorList>
            <person name="Lee S.H."/>
            <person name="Jin H.M."/>
            <person name="Lee H.J."/>
            <person name="Kim J.M."/>
            <person name="Jeon C.O."/>
        </authorList>
    </citation>
    <scope>NUCLEOTIDE SEQUENCE [LARGE SCALE GENOMIC DNA]</scope>
    <source>
        <strain evidence="2 3">BD-a59</strain>
    </source>
</reference>
<protein>
    <recommendedName>
        <fullName evidence="4">DUF4124 domain-containing protein</fullName>
    </recommendedName>
</protein>
<organism evidence="2 3">
    <name type="scientific">Pseudoxanthomonas spadix (strain BD-a59)</name>
    <dbReference type="NCBI Taxonomy" id="1045855"/>
    <lineage>
        <taxon>Bacteria</taxon>
        <taxon>Pseudomonadati</taxon>
        <taxon>Pseudomonadota</taxon>
        <taxon>Gammaproteobacteria</taxon>
        <taxon>Lysobacterales</taxon>
        <taxon>Lysobacteraceae</taxon>
        <taxon>Pseudoxanthomonas</taxon>
    </lineage>
</organism>
<evidence type="ECO:0000313" key="3">
    <source>
        <dbReference type="Proteomes" id="UP000005870"/>
    </source>
</evidence>
<dbReference type="RefSeq" id="WP_014161984.1">
    <property type="nucleotide sequence ID" value="NC_016147.2"/>
</dbReference>
<feature type="coiled-coil region" evidence="1">
    <location>
        <begin position="170"/>
        <end position="197"/>
    </location>
</feature>
<evidence type="ECO:0008006" key="4">
    <source>
        <dbReference type="Google" id="ProtNLM"/>
    </source>
</evidence>
<evidence type="ECO:0000313" key="2">
    <source>
        <dbReference type="EMBL" id="AER54663.1"/>
    </source>
</evidence>
<dbReference type="EMBL" id="CP003093">
    <property type="protein sequence ID" value="AER54663.1"/>
    <property type="molecule type" value="Genomic_DNA"/>
</dbReference>
<keyword evidence="3" id="KW-1185">Reference proteome</keyword>